<dbReference type="PANTHER" id="PTHR31973">
    <property type="entry name" value="POLYPROTEIN, PUTATIVE-RELATED"/>
    <property type="match status" value="1"/>
</dbReference>
<dbReference type="EMBL" id="JANJYJ010000002">
    <property type="protein sequence ID" value="KAK3225663.1"/>
    <property type="molecule type" value="Genomic_DNA"/>
</dbReference>
<keyword evidence="2 4" id="KW-0863">Zinc-finger</keyword>
<name>A0AAE0AXF6_9ROSI</name>
<organism evidence="6 7">
    <name type="scientific">Dipteronia sinensis</name>
    <dbReference type="NCBI Taxonomy" id="43782"/>
    <lineage>
        <taxon>Eukaryota</taxon>
        <taxon>Viridiplantae</taxon>
        <taxon>Streptophyta</taxon>
        <taxon>Embryophyta</taxon>
        <taxon>Tracheophyta</taxon>
        <taxon>Spermatophyta</taxon>
        <taxon>Magnoliopsida</taxon>
        <taxon>eudicotyledons</taxon>
        <taxon>Gunneridae</taxon>
        <taxon>Pentapetalae</taxon>
        <taxon>rosids</taxon>
        <taxon>malvids</taxon>
        <taxon>Sapindales</taxon>
        <taxon>Sapindaceae</taxon>
        <taxon>Hippocastanoideae</taxon>
        <taxon>Acereae</taxon>
        <taxon>Dipteronia</taxon>
    </lineage>
</organism>
<keyword evidence="3" id="KW-0862">Zinc</keyword>
<dbReference type="InterPro" id="IPR004332">
    <property type="entry name" value="Transposase_MuDR"/>
</dbReference>
<dbReference type="GO" id="GO:0008270">
    <property type="term" value="F:zinc ion binding"/>
    <property type="evidence" value="ECO:0007669"/>
    <property type="project" value="UniProtKB-KW"/>
</dbReference>
<evidence type="ECO:0000256" key="3">
    <source>
        <dbReference type="ARBA" id="ARBA00022833"/>
    </source>
</evidence>
<dbReference type="AlphaFoldDB" id="A0AAE0AXF6"/>
<evidence type="ECO:0000313" key="6">
    <source>
        <dbReference type="EMBL" id="KAK3225663.1"/>
    </source>
</evidence>
<dbReference type="PANTHER" id="PTHR31973:SF195">
    <property type="entry name" value="MUDR FAMILY TRANSPOSASE"/>
    <property type="match status" value="1"/>
</dbReference>
<dbReference type="InterPro" id="IPR018289">
    <property type="entry name" value="MULE_transposase_dom"/>
</dbReference>
<evidence type="ECO:0000256" key="4">
    <source>
        <dbReference type="PROSITE-ProRule" id="PRU00325"/>
    </source>
</evidence>
<gene>
    <name evidence="6" type="ORF">Dsin_005525</name>
</gene>
<dbReference type="Pfam" id="PF04434">
    <property type="entry name" value="SWIM"/>
    <property type="match status" value="1"/>
</dbReference>
<keyword evidence="1" id="KW-0479">Metal-binding</keyword>
<protein>
    <recommendedName>
        <fullName evidence="5">SWIM-type domain-containing protein</fullName>
    </recommendedName>
</protein>
<dbReference type="Pfam" id="PF03108">
    <property type="entry name" value="DBD_Tnp_Mut"/>
    <property type="match status" value="1"/>
</dbReference>
<feature type="domain" description="SWIM-type" evidence="5">
    <location>
        <begin position="333"/>
        <end position="374"/>
    </location>
</feature>
<evidence type="ECO:0000256" key="1">
    <source>
        <dbReference type="ARBA" id="ARBA00022723"/>
    </source>
</evidence>
<evidence type="ECO:0000256" key="2">
    <source>
        <dbReference type="ARBA" id="ARBA00022771"/>
    </source>
</evidence>
<evidence type="ECO:0000259" key="5">
    <source>
        <dbReference type="PROSITE" id="PS50966"/>
    </source>
</evidence>
<dbReference type="SMART" id="SM00575">
    <property type="entry name" value="ZnF_PMZ"/>
    <property type="match status" value="1"/>
</dbReference>
<reference evidence="6" key="1">
    <citation type="journal article" date="2023" name="Plant J.">
        <title>Genome sequences and population genomics provide insights into the demographic history, inbreeding, and mutation load of two 'living fossil' tree species of Dipteronia.</title>
        <authorList>
            <person name="Feng Y."/>
            <person name="Comes H.P."/>
            <person name="Chen J."/>
            <person name="Zhu S."/>
            <person name="Lu R."/>
            <person name="Zhang X."/>
            <person name="Li P."/>
            <person name="Qiu J."/>
            <person name="Olsen K.M."/>
            <person name="Qiu Y."/>
        </authorList>
    </citation>
    <scope>NUCLEOTIDE SEQUENCE</scope>
    <source>
        <strain evidence="6">NBL</strain>
    </source>
</reference>
<comment type="caution">
    <text evidence="6">The sequence shown here is derived from an EMBL/GenBank/DDBJ whole genome shotgun (WGS) entry which is preliminary data.</text>
</comment>
<dbReference type="Proteomes" id="UP001281410">
    <property type="component" value="Unassembled WGS sequence"/>
</dbReference>
<sequence>MFKDKKTLKEALGFNALQKRFDYRVRRSNHTRFVTICKKRDCQWVFRAGKSRNGTYWNVKSIDFEHTCGDNGNYNVDFHRVSSHVIGQLFARKFVDPGRNIRPKDIMTDMKDKHGINLTYNKAYRSKDRALHCVFVIRPVIAGDATHLKSKTRGVLLVAVCKDGNEMIYHLAFGFANSECSKSWTWFLKQIHYVILRPELVMIVSDWDTGISNGMRAIFPNGAHGICAYHLAKNLKQHCRKRGDVIYHYYCAAYTYHVEEFDRLMAELKSIYPNVYDELVEVGIQKFSSVHSPRKSNARETPTFLTNVADQHIKERVLALQRCEIHPIDFDRFKVEDQWKEAIIDLEQRSCSCREWDLDELLCIHAMTVQTFKGMPINALCSDFFTTGWLKQAYAMAMNPVPKPKVWDIADDVRTRVVLPWKKND</sequence>
<dbReference type="Pfam" id="PF10551">
    <property type="entry name" value="MULE"/>
    <property type="match status" value="1"/>
</dbReference>
<accession>A0AAE0AXF6</accession>
<proteinExistence type="predicted"/>
<dbReference type="InterPro" id="IPR007527">
    <property type="entry name" value="Znf_SWIM"/>
</dbReference>
<evidence type="ECO:0000313" key="7">
    <source>
        <dbReference type="Proteomes" id="UP001281410"/>
    </source>
</evidence>
<keyword evidence="7" id="KW-1185">Reference proteome</keyword>
<dbReference type="InterPro" id="IPR006564">
    <property type="entry name" value="Znf_PMZ"/>
</dbReference>
<dbReference type="PROSITE" id="PS50966">
    <property type="entry name" value="ZF_SWIM"/>
    <property type="match status" value="1"/>
</dbReference>